<reference evidence="3 4" key="1">
    <citation type="submission" date="2016-08" db="EMBL/GenBank/DDBJ databases">
        <title>A Parts List for Fungal Cellulosomes Revealed by Comparative Genomics.</title>
        <authorList>
            <consortium name="DOE Joint Genome Institute"/>
            <person name="Haitjema C.H."/>
            <person name="Gilmore S.P."/>
            <person name="Henske J.K."/>
            <person name="Solomon K.V."/>
            <person name="De Groot R."/>
            <person name="Kuo A."/>
            <person name="Mondo S.J."/>
            <person name="Salamov A.A."/>
            <person name="Labutti K."/>
            <person name="Zhao Z."/>
            <person name="Chiniquy J."/>
            <person name="Barry K."/>
            <person name="Brewer H.M."/>
            <person name="Purvine S.O."/>
            <person name="Wright A.T."/>
            <person name="Boxma B."/>
            <person name="Van Alen T."/>
            <person name="Hackstein J.H."/>
            <person name="Baker S.E."/>
            <person name="Grigoriev I.V."/>
            <person name="O'Malley M.A."/>
        </authorList>
    </citation>
    <scope>NUCLEOTIDE SEQUENCE [LARGE SCALE GENOMIC DNA]</scope>
    <source>
        <strain evidence="3 4">G1</strain>
    </source>
</reference>
<evidence type="ECO:0000313" key="3">
    <source>
        <dbReference type="EMBL" id="ORY81059.1"/>
    </source>
</evidence>
<protein>
    <submittedName>
        <fullName evidence="3">Uncharacterized protein</fullName>
    </submittedName>
</protein>
<dbReference type="Proteomes" id="UP000193920">
    <property type="component" value="Unassembled WGS sequence"/>
</dbReference>
<evidence type="ECO:0000256" key="1">
    <source>
        <dbReference type="SAM" id="Coils"/>
    </source>
</evidence>
<comment type="caution">
    <text evidence="3">The sequence shown here is derived from an EMBL/GenBank/DDBJ whole genome shotgun (WGS) entry which is preliminary data.</text>
</comment>
<sequence length="404" mass="47473">MKVVSSKPNNIKSILSKAQHPHIYNFNKVCLICTPNGYNENFPLQCNGLTCAIHPDEDIVLYCKICEKKFNSYSYLFHNTSKNPCPKTVFVTKSKKTKAKKNTSSLSYSIKTILENYYEDPIFPTDKYVNQFFKKIREQKNGDKQLSALIDKYFETQKKLSHNKNLDKDIPFDTKNLDKISEDYSIYIGKLSDILYKTQRYNTRSRHTDVNTEICNSLSKSDKINIENTMNKLNDILDKENDRYKEINEEMKNYYNYLIHLIQPLMNKLRQYQNIVNKQTEEFQNLYLGNGSRNNKYNNFDYMKKEEKNKNDENENELDIEKLKKRGMLSAIDIDRYYQKQNSKLDKPDILDRINIFSPSEITVFRVDDESSSSNNTSIVNSDDNNNTNYYSDIKGKNVSKNSN</sequence>
<gene>
    <name evidence="3" type="ORF">LY90DRAFT_697716</name>
</gene>
<evidence type="ECO:0000313" key="4">
    <source>
        <dbReference type="Proteomes" id="UP000193920"/>
    </source>
</evidence>
<keyword evidence="4" id="KW-1185">Reference proteome</keyword>
<feature type="region of interest" description="Disordered" evidence="2">
    <location>
        <begin position="369"/>
        <end position="404"/>
    </location>
</feature>
<accession>A0A1Y2FAW6</accession>
<keyword evidence="1" id="KW-0175">Coiled coil</keyword>
<feature type="coiled-coil region" evidence="1">
    <location>
        <begin position="223"/>
        <end position="257"/>
    </location>
</feature>
<organism evidence="3 4">
    <name type="scientific">Neocallimastix californiae</name>
    <dbReference type="NCBI Taxonomy" id="1754190"/>
    <lineage>
        <taxon>Eukaryota</taxon>
        <taxon>Fungi</taxon>
        <taxon>Fungi incertae sedis</taxon>
        <taxon>Chytridiomycota</taxon>
        <taxon>Chytridiomycota incertae sedis</taxon>
        <taxon>Neocallimastigomycetes</taxon>
        <taxon>Neocallimastigales</taxon>
        <taxon>Neocallimastigaceae</taxon>
        <taxon>Neocallimastix</taxon>
    </lineage>
</organism>
<dbReference type="EMBL" id="MCOG01000011">
    <property type="protein sequence ID" value="ORY81059.1"/>
    <property type="molecule type" value="Genomic_DNA"/>
</dbReference>
<proteinExistence type="predicted"/>
<feature type="compositionally biased region" description="Low complexity" evidence="2">
    <location>
        <begin position="372"/>
        <end position="393"/>
    </location>
</feature>
<dbReference type="OrthoDB" id="2139039at2759"/>
<name>A0A1Y2FAW6_9FUNG</name>
<evidence type="ECO:0000256" key="2">
    <source>
        <dbReference type="SAM" id="MobiDB-lite"/>
    </source>
</evidence>
<dbReference type="AlphaFoldDB" id="A0A1Y2FAW6"/>